<sequence length="86" mass="9972">MRFTWNIKRRTLRDLSSFAFPDASIGNGFIHSLNCFYIVELRLIEYQHCQDTSSRDVDSLKNFVLEEADKAATNAQAQQLDSDREL</sequence>
<keyword evidence="2" id="KW-1185">Reference proteome</keyword>
<gene>
    <name evidence="1" type="ORF">Ahy_A05g023906</name>
</gene>
<dbReference type="EMBL" id="SDMP01000005">
    <property type="protein sequence ID" value="RYR58247.1"/>
    <property type="molecule type" value="Genomic_DNA"/>
</dbReference>
<accession>A0A445D4T7</accession>
<evidence type="ECO:0000313" key="1">
    <source>
        <dbReference type="EMBL" id="RYR58247.1"/>
    </source>
</evidence>
<dbReference type="AlphaFoldDB" id="A0A445D4T7"/>
<organism evidence="1 2">
    <name type="scientific">Arachis hypogaea</name>
    <name type="common">Peanut</name>
    <dbReference type="NCBI Taxonomy" id="3818"/>
    <lineage>
        <taxon>Eukaryota</taxon>
        <taxon>Viridiplantae</taxon>
        <taxon>Streptophyta</taxon>
        <taxon>Embryophyta</taxon>
        <taxon>Tracheophyta</taxon>
        <taxon>Spermatophyta</taxon>
        <taxon>Magnoliopsida</taxon>
        <taxon>eudicotyledons</taxon>
        <taxon>Gunneridae</taxon>
        <taxon>Pentapetalae</taxon>
        <taxon>rosids</taxon>
        <taxon>fabids</taxon>
        <taxon>Fabales</taxon>
        <taxon>Fabaceae</taxon>
        <taxon>Papilionoideae</taxon>
        <taxon>50 kb inversion clade</taxon>
        <taxon>dalbergioids sensu lato</taxon>
        <taxon>Dalbergieae</taxon>
        <taxon>Pterocarpus clade</taxon>
        <taxon>Arachis</taxon>
    </lineage>
</organism>
<comment type="caution">
    <text evidence="1">The sequence shown here is derived from an EMBL/GenBank/DDBJ whole genome shotgun (WGS) entry which is preliminary data.</text>
</comment>
<proteinExistence type="predicted"/>
<dbReference type="Proteomes" id="UP000289738">
    <property type="component" value="Chromosome A05"/>
</dbReference>
<protein>
    <submittedName>
        <fullName evidence="1">Uncharacterized protein</fullName>
    </submittedName>
</protein>
<reference evidence="1 2" key="1">
    <citation type="submission" date="2019-01" db="EMBL/GenBank/DDBJ databases">
        <title>Sequencing of cultivated peanut Arachis hypogaea provides insights into genome evolution and oil improvement.</title>
        <authorList>
            <person name="Chen X."/>
        </authorList>
    </citation>
    <scope>NUCLEOTIDE SEQUENCE [LARGE SCALE GENOMIC DNA]</scope>
    <source>
        <strain evidence="2">cv. Fuhuasheng</strain>
        <tissue evidence="1">Leaves</tissue>
    </source>
</reference>
<evidence type="ECO:0000313" key="2">
    <source>
        <dbReference type="Proteomes" id="UP000289738"/>
    </source>
</evidence>
<name>A0A445D4T7_ARAHY</name>